<sequence>MTSSSHVWFPDLGDEIWDLEGAGIFSIFPLGEKIRLNILDSSITNGSSSCLTFCIVSSLDSSLKLLLPSSLLVGCFSQFLFLRIVLPSAFTSYDLELFTPTIDPLFHLSSSFDVVGTRTKTSLPISNSAEDGGAGLGFTELCIVMEEMSRACAAVALSFTTHSNLSVNQIARNGSEKQKSKYLPKVFHPLEVKEKLDFTQQIFPTDFVYLLLRLKNMVRARRQDRYNRANSLKNSPKVRHPRYRVVTSKPLIFSCQNNHIWREIAPQKFERWRPHRILKPGQCTLHSVMIFKPFPLCFS</sequence>
<feature type="domain" description="Acyl-CoA dehydrogenase/oxidase N-terminal" evidence="1">
    <location>
        <begin position="128"/>
        <end position="186"/>
    </location>
</feature>
<evidence type="ECO:0000313" key="4">
    <source>
        <dbReference type="EMBL" id="GBL65006.1"/>
    </source>
</evidence>
<gene>
    <name evidence="3" type="ORF">AVEN_263988_1</name>
    <name evidence="4" type="ORF">AVEN_55370_1</name>
    <name evidence="2" type="ORF">AVEN_95729_1</name>
</gene>
<evidence type="ECO:0000259" key="1">
    <source>
        <dbReference type="Pfam" id="PF02771"/>
    </source>
</evidence>
<dbReference type="InterPro" id="IPR009100">
    <property type="entry name" value="AcylCoA_DH/oxidase_NM_dom_sf"/>
</dbReference>
<dbReference type="PANTHER" id="PTHR43884:SF12">
    <property type="entry name" value="ISOVALERYL-COA DEHYDROGENASE, MITOCHONDRIAL-RELATED"/>
    <property type="match status" value="1"/>
</dbReference>
<dbReference type="GO" id="GO:0008470">
    <property type="term" value="F:3-methylbutanoyl-CoA dehydrogenase activity"/>
    <property type="evidence" value="ECO:0007669"/>
    <property type="project" value="TreeGrafter"/>
</dbReference>
<keyword evidence="5" id="KW-1185">Reference proteome</keyword>
<dbReference type="EMBL" id="BGPR01077296">
    <property type="protein sequence ID" value="GBL65006.1"/>
    <property type="molecule type" value="Genomic_DNA"/>
</dbReference>
<dbReference type="GO" id="GO:0050660">
    <property type="term" value="F:flavin adenine dinucleotide binding"/>
    <property type="evidence" value="ECO:0007669"/>
    <property type="project" value="InterPro"/>
</dbReference>
<proteinExistence type="predicted"/>
<accession>A0A4Y1ZSF6</accession>
<dbReference type="GO" id="GO:0005739">
    <property type="term" value="C:mitochondrion"/>
    <property type="evidence" value="ECO:0007669"/>
    <property type="project" value="TreeGrafter"/>
</dbReference>
<dbReference type="AlphaFoldDB" id="A0A4Y1ZSF6"/>
<evidence type="ECO:0000313" key="3">
    <source>
        <dbReference type="EMBL" id="GBL64994.1"/>
    </source>
</evidence>
<dbReference type="OrthoDB" id="9988775at2759"/>
<reference evidence="4 5" key="1">
    <citation type="journal article" date="2019" name="Sci. Rep.">
        <title>Orb-weaving spider Araneus ventricosus genome elucidates the spidroin gene catalogue.</title>
        <authorList>
            <person name="Kono N."/>
            <person name="Nakamura H."/>
            <person name="Ohtoshi R."/>
            <person name="Moran D.A.P."/>
            <person name="Shinohara A."/>
            <person name="Yoshida Y."/>
            <person name="Fujiwara M."/>
            <person name="Mori M."/>
            <person name="Tomita M."/>
            <person name="Arakawa K."/>
        </authorList>
    </citation>
    <scope>NUCLEOTIDE SEQUENCE [LARGE SCALE GENOMIC DNA]</scope>
</reference>
<dbReference type="SUPFAM" id="SSF56645">
    <property type="entry name" value="Acyl-CoA dehydrogenase NM domain-like"/>
    <property type="match status" value="1"/>
</dbReference>
<protein>
    <recommendedName>
        <fullName evidence="1">Acyl-CoA dehydrogenase/oxidase N-terminal domain-containing protein</fullName>
    </recommendedName>
</protein>
<dbReference type="EMBL" id="BGPR01077292">
    <property type="protein sequence ID" value="GBL64992.1"/>
    <property type="molecule type" value="Genomic_DNA"/>
</dbReference>
<dbReference type="Proteomes" id="UP000499080">
    <property type="component" value="Unassembled WGS sequence"/>
</dbReference>
<evidence type="ECO:0000313" key="5">
    <source>
        <dbReference type="Proteomes" id="UP000499080"/>
    </source>
</evidence>
<dbReference type="EMBL" id="BGPR01077294">
    <property type="protein sequence ID" value="GBL64994.1"/>
    <property type="molecule type" value="Genomic_DNA"/>
</dbReference>
<name>A0A4Y1ZSF6_ARAVE</name>
<dbReference type="InterPro" id="IPR037069">
    <property type="entry name" value="AcylCoA_DH/ox_N_sf"/>
</dbReference>
<dbReference type="Pfam" id="PF02771">
    <property type="entry name" value="Acyl-CoA_dh_N"/>
    <property type="match status" value="1"/>
</dbReference>
<dbReference type="Gene3D" id="1.10.540.10">
    <property type="entry name" value="Acyl-CoA dehydrogenase/oxidase, N-terminal domain"/>
    <property type="match status" value="1"/>
</dbReference>
<evidence type="ECO:0000313" key="2">
    <source>
        <dbReference type="EMBL" id="GBL64992.1"/>
    </source>
</evidence>
<organism evidence="4 5">
    <name type="scientific">Araneus ventricosus</name>
    <name type="common">Orbweaver spider</name>
    <name type="synonym">Epeira ventricosa</name>
    <dbReference type="NCBI Taxonomy" id="182803"/>
    <lineage>
        <taxon>Eukaryota</taxon>
        <taxon>Metazoa</taxon>
        <taxon>Ecdysozoa</taxon>
        <taxon>Arthropoda</taxon>
        <taxon>Chelicerata</taxon>
        <taxon>Arachnida</taxon>
        <taxon>Araneae</taxon>
        <taxon>Araneomorphae</taxon>
        <taxon>Entelegynae</taxon>
        <taxon>Araneoidea</taxon>
        <taxon>Araneidae</taxon>
        <taxon>Araneus</taxon>
    </lineage>
</organism>
<dbReference type="GO" id="GO:0006552">
    <property type="term" value="P:L-leucine catabolic process"/>
    <property type="evidence" value="ECO:0007669"/>
    <property type="project" value="TreeGrafter"/>
</dbReference>
<dbReference type="InterPro" id="IPR013786">
    <property type="entry name" value="AcylCoA_DH/ox_N"/>
</dbReference>
<comment type="caution">
    <text evidence="4">The sequence shown here is derived from an EMBL/GenBank/DDBJ whole genome shotgun (WGS) entry which is preliminary data.</text>
</comment>
<dbReference type="PANTHER" id="PTHR43884">
    <property type="entry name" value="ACYL-COA DEHYDROGENASE"/>
    <property type="match status" value="1"/>
</dbReference>